<accession>A0AA35NWI3</accession>
<proteinExistence type="predicted"/>
<evidence type="ECO:0000313" key="3">
    <source>
        <dbReference type="Proteomes" id="UP001178461"/>
    </source>
</evidence>
<organism evidence="2 3">
    <name type="scientific">Podarcis lilfordi</name>
    <name type="common">Lilford's wall lizard</name>
    <dbReference type="NCBI Taxonomy" id="74358"/>
    <lineage>
        <taxon>Eukaryota</taxon>
        <taxon>Metazoa</taxon>
        <taxon>Chordata</taxon>
        <taxon>Craniata</taxon>
        <taxon>Vertebrata</taxon>
        <taxon>Euteleostomi</taxon>
        <taxon>Lepidosauria</taxon>
        <taxon>Squamata</taxon>
        <taxon>Bifurcata</taxon>
        <taxon>Unidentata</taxon>
        <taxon>Episquamata</taxon>
        <taxon>Laterata</taxon>
        <taxon>Lacertibaenia</taxon>
        <taxon>Lacertidae</taxon>
        <taxon>Podarcis</taxon>
    </lineage>
</organism>
<gene>
    <name evidence="2" type="ORF">PODLI_1B028604</name>
</gene>
<dbReference type="Proteomes" id="UP001178461">
    <property type="component" value="Chromosome 1"/>
</dbReference>
<keyword evidence="1" id="KW-0812">Transmembrane</keyword>
<feature type="transmembrane region" description="Helical" evidence="1">
    <location>
        <begin position="76"/>
        <end position="94"/>
    </location>
</feature>
<sequence length="135" mass="15313">MQRCLTPGVIQAFSMDNTGQRIKPHAAAALLCGSTEMPYKYLFVLQTLHSGKELSTNNTESYTHTHTHTHSIFSSISPKSCFLLLLLFYASLVYMQPLRFVIRINSCADMLGFFLLSKIRKDDWHDTRLIQGAGR</sequence>
<name>A0AA35NWI3_9SAUR</name>
<dbReference type="EMBL" id="OX395126">
    <property type="protein sequence ID" value="CAI5763658.1"/>
    <property type="molecule type" value="Genomic_DNA"/>
</dbReference>
<reference evidence="2" key="1">
    <citation type="submission" date="2022-12" db="EMBL/GenBank/DDBJ databases">
        <authorList>
            <person name="Alioto T."/>
            <person name="Alioto T."/>
            <person name="Gomez Garrido J."/>
        </authorList>
    </citation>
    <scope>NUCLEOTIDE SEQUENCE</scope>
</reference>
<evidence type="ECO:0000256" key="1">
    <source>
        <dbReference type="SAM" id="Phobius"/>
    </source>
</evidence>
<keyword evidence="3" id="KW-1185">Reference proteome</keyword>
<keyword evidence="1" id="KW-0472">Membrane</keyword>
<protein>
    <submittedName>
        <fullName evidence="2">Uncharacterized protein</fullName>
    </submittedName>
</protein>
<keyword evidence="1" id="KW-1133">Transmembrane helix</keyword>
<dbReference type="AlphaFoldDB" id="A0AA35NWI3"/>
<evidence type="ECO:0000313" key="2">
    <source>
        <dbReference type="EMBL" id="CAI5763658.1"/>
    </source>
</evidence>